<dbReference type="KEGG" id="mmaa:FR932_00255"/>
<keyword evidence="4" id="KW-1185">Reference proteome</keyword>
<dbReference type="OrthoDB" id="104801at2"/>
<protein>
    <recommendedName>
        <fullName evidence="5">Outer membrane protein OmpK</fullName>
    </recommendedName>
</protein>
<reference evidence="3 4" key="1">
    <citation type="submission" date="2019-09" db="EMBL/GenBank/DDBJ databases">
        <title>Hybrid Assembly of the complete Genome of the Deep-Sea Bacterium Moritella marina from long Nanopore and Illumina reads.</title>
        <authorList>
            <person name="Magin S."/>
            <person name="Georgoulis A."/>
            <person name="Papadimitriou K."/>
            <person name="Iliakis G."/>
            <person name="Vorgias C.E."/>
        </authorList>
    </citation>
    <scope>NUCLEOTIDE SEQUENCE [LARGE SCALE GENOMIC DNA]</scope>
    <source>
        <strain evidence="3 4">MP-1</strain>
    </source>
</reference>
<organism evidence="3 4">
    <name type="scientific">Moritella marina ATCC 15381</name>
    <dbReference type="NCBI Taxonomy" id="1202962"/>
    <lineage>
        <taxon>Bacteria</taxon>
        <taxon>Pseudomonadati</taxon>
        <taxon>Pseudomonadota</taxon>
        <taxon>Gammaproteobacteria</taxon>
        <taxon>Alteromonadales</taxon>
        <taxon>Moritellaceae</taxon>
        <taxon>Moritella</taxon>
    </lineage>
</organism>
<proteinExistence type="inferred from homology"/>
<feature type="chain" id="PRO_5023852077" description="Outer membrane protein OmpK" evidence="2">
    <location>
        <begin position="24"/>
        <end position="300"/>
    </location>
</feature>
<evidence type="ECO:0000313" key="4">
    <source>
        <dbReference type="Proteomes" id="UP000327424"/>
    </source>
</evidence>
<dbReference type="GO" id="GO:0009279">
    <property type="term" value="C:cell outer membrane"/>
    <property type="evidence" value="ECO:0007669"/>
    <property type="project" value="InterPro"/>
</dbReference>
<sequence length="300" mass="32869">MKNIKNAALAATTLAAISCNAFAADYSDDTHKNDYKWAQFNLMYAEGEKPSTQDGQGHDYLELEFGGRSGVIDLYGYVDVFNITNSDSGDKTDGASKMFMKLAPRFSIDGLTGKDLSFGPVQELYVATLFNIGGGGITGERDHDAAFTDPNYADKKTPIDGDTNNGNIGLGSDVMVPWFGKVGVNLYAQYDINAKDWNGYQLSMNWFKPFVNFDNGSFVSYQGYVDYQFGIDATNDPTAFSNSVSHGGAMFNGIYWHSERYSVGYGLKLYSDIYGVKNNGGTGHLESTGVSHYFAATYKF</sequence>
<accession>A0A5J6WQB0</accession>
<dbReference type="EMBL" id="CP044399">
    <property type="protein sequence ID" value="QFI40177.1"/>
    <property type="molecule type" value="Genomic_DNA"/>
</dbReference>
<feature type="signal peptide" evidence="2">
    <location>
        <begin position="1"/>
        <end position="23"/>
    </location>
</feature>
<name>A0A5J6WQB0_MORMI</name>
<comment type="similarity">
    <text evidence="1">Belongs to the nucleoside-specific channel-forming outer membrane porin (Tsx) (TC 1.B.10) family.</text>
</comment>
<evidence type="ECO:0000256" key="2">
    <source>
        <dbReference type="SAM" id="SignalP"/>
    </source>
</evidence>
<dbReference type="Pfam" id="PF03502">
    <property type="entry name" value="Channel_Tsx"/>
    <property type="match status" value="1"/>
</dbReference>
<dbReference type="PROSITE" id="PS51257">
    <property type="entry name" value="PROKAR_LIPOPROTEIN"/>
    <property type="match status" value="1"/>
</dbReference>
<dbReference type="AlphaFoldDB" id="A0A5J6WQB0"/>
<evidence type="ECO:0000256" key="1">
    <source>
        <dbReference type="ARBA" id="ARBA00008728"/>
    </source>
</evidence>
<gene>
    <name evidence="3" type="ORF">FR932_00255</name>
</gene>
<dbReference type="Proteomes" id="UP000327424">
    <property type="component" value="Chromosome"/>
</dbReference>
<dbReference type="Gene3D" id="2.40.230.20">
    <property type="entry name" value="Nucleoside-specific channel-forming protein, Tsx-like"/>
    <property type="match status" value="1"/>
</dbReference>
<evidence type="ECO:0000313" key="3">
    <source>
        <dbReference type="EMBL" id="QFI40177.1"/>
    </source>
</evidence>
<dbReference type="InterPro" id="IPR018013">
    <property type="entry name" value="Channel_Tsx-like"/>
</dbReference>
<dbReference type="SUPFAM" id="SSF111364">
    <property type="entry name" value="Tsx-like channel"/>
    <property type="match status" value="1"/>
</dbReference>
<keyword evidence="2" id="KW-0732">Signal</keyword>
<dbReference type="InterPro" id="IPR036777">
    <property type="entry name" value="Channel_Tsx-like_sf"/>
</dbReference>
<evidence type="ECO:0008006" key="5">
    <source>
        <dbReference type="Google" id="ProtNLM"/>
    </source>
</evidence>
<dbReference type="RefSeq" id="WP_019440435.1">
    <property type="nucleotide sequence ID" value="NZ_ALOE01000008.1"/>
</dbReference>